<dbReference type="InterPro" id="IPR001938">
    <property type="entry name" value="Thaumatin"/>
</dbReference>
<organism evidence="3 4">
    <name type="scientific">Exophiala mesophila</name>
    <name type="common">Black yeast-like fungus</name>
    <dbReference type="NCBI Taxonomy" id="212818"/>
    <lineage>
        <taxon>Eukaryota</taxon>
        <taxon>Fungi</taxon>
        <taxon>Dikarya</taxon>
        <taxon>Ascomycota</taxon>
        <taxon>Pezizomycotina</taxon>
        <taxon>Eurotiomycetes</taxon>
        <taxon>Chaetothyriomycetidae</taxon>
        <taxon>Chaetothyriales</taxon>
        <taxon>Herpotrichiellaceae</taxon>
        <taxon>Exophiala</taxon>
    </lineage>
</organism>
<protein>
    <recommendedName>
        <fullName evidence="5">Osmotin, thaumatin-like protein</fullName>
    </recommendedName>
</protein>
<evidence type="ECO:0000256" key="2">
    <source>
        <dbReference type="SAM" id="SignalP"/>
    </source>
</evidence>
<proteinExistence type="predicted"/>
<dbReference type="Proteomes" id="UP000288859">
    <property type="component" value="Unassembled WGS sequence"/>
</dbReference>
<dbReference type="Gene3D" id="2.60.110.10">
    <property type="entry name" value="Thaumatin"/>
    <property type="match status" value="1"/>
</dbReference>
<dbReference type="AlphaFoldDB" id="A0A438MSJ5"/>
<dbReference type="SUPFAM" id="SSF49870">
    <property type="entry name" value="Osmotin, thaumatin-like protein"/>
    <property type="match status" value="1"/>
</dbReference>
<dbReference type="InterPro" id="IPR037176">
    <property type="entry name" value="Osmotin/thaumatin-like_sf"/>
</dbReference>
<feature type="chain" id="PRO_5019327778" description="Osmotin, thaumatin-like protein" evidence="2">
    <location>
        <begin position="26"/>
        <end position="393"/>
    </location>
</feature>
<feature type="transmembrane region" description="Helical" evidence="1">
    <location>
        <begin position="374"/>
        <end position="390"/>
    </location>
</feature>
<keyword evidence="1" id="KW-1133">Transmembrane helix</keyword>
<accession>A0A438MSJ5</accession>
<dbReference type="PROSITE" id="PS51367">
    <property type="entry name" value="THAUMATIN_2"/>
    <property type="match status" value="1"/>
</dbReference>
<keyword evidence="1" id="KW-0812">Transmembrane</keyword>
<keyword evidence="1" id="KW-0472">Membrane</keyword>
<keyword evidence="2" id="KW-0732">Signal</keyword>
<comment type="caution">
    <text evidence="3">The sequence shown here is derived from an EMBL/GenBank/DDBJ whole genome shotgun (WGS) entry which is preliminary data.</text>
</comment>
<sequence length="393" mass="42398">MRSSTSSPSTRRLIFFALLCQPVTSDVILRPQPHPRDTTVPLRVTNNCPETIWPAVLTQNGVGPRSSGFELEPGASNPQEVSGDWQGRVWGRTNCSFSSAREPASGQGGIVCQTGDCGQFLECRGTGQAPATLAEFTLSSDSHQSFYDISLVDGYNLPVGIISLLGLTGNSSLSDIPPNLTNPVCIGTSSLLANVADASDITFGTNSTYPIPLEQAVTQNFIQQWCPWPLQLTPPQKPGDGIYPYPDDNIQRPVFNPCLSACARWNKPEFCCTGKHSTPATCSPSQYSTQAKRICPDAYSYAYDDQSSTFIIPQGGGFEVVFCPSGRSSNILATFGDQMRQLAQTGHVTRDMKDLAQNTTYIAQMNDAAAVTEPSASLIALVILLVWVCFGDF</sequence>
<reference evidence="3 4" key="1">
    <citation type="submission" date="2017-03" db="EMBL/GenBank/DDBJ databases">
        <title>Genomes of endolithic fungi from Antarctica.</title>
        <authorList>
            <person name="Coleine C."/>
            <person name="Masonjones S."/>
            <person name="Stajich J.E."/>
        </authorList>
    </citation>
    <scope>NUCLEOTIDE SEQUENCE [LARGE SCALE GENOMIC DNA]</scope>
    <source>
        <strain evidence="3 4">CCFEE 6314</strain>
    </source>
</reference>
<feature type="signal peptide" evidence="2">
    <location>
        <begin position="1"/>
        <end position="25"/>
    </location>
</feature>
<dbReference type="SMART" id="SM00205">
    <property type="entry name" value="THN"/>
    <property type="match status" value="1"/>
</dbReference>
<name>A0A438MSJ5_EXOME</name>
<dbReference type="EMBL" id="NAJM01000058">
    <property type="protein sequence ID" value="RVX66654.1"/>
    <property type="molecule type" value="Genomic_DNA"/>
</dbReference>
<evidence type="ECO:0000313" key="4">
    <source>
        <dbReference type="Proteomes" id="UP000288859"/>
    </source>
</evidence>
<evidence type="ECO:0000313" key="3">
    <source>
        <dbReference type="EMBL" id="RVX66654.1"/>
    </source>
</evidence>
<evidence type="ECO:0008006" key="5">
    <source>
        <dbReference type="Google" id="ProtNLM"/>
    </source>
</evidence>
<gene>
    <name evidence="3" type="ORF">B0A52_09405</name>
</gene>
<dbReference type="Pfam" id="PF00314">
    <property type="entry name" value="Thaumatin"/>
    <property type="match status" value="1"/>
</dbReference>
<dbReference type="OrthoDB" id="202203at2759"/>
<evidence type="ECO:0000256" key="1">
    <source>
        <dbReference type="SAM" id="Phobius"/>
    </source>
</evidence>
<dbReference type="PRINTS" id="PR00347">
    <property type="entry name" value="THAUMATIN"/>
</dbReference>
<dbReference type="PANTHER" id="PTHR31048">
    <property type="entry name" value="OS03G0233200 PROTEIN"/>
    <property type="match status" value="1"/>
</dbReference>